<dbReference type="AlphaFoldDB" id="A0A1X7NPX6"/>
<keyword evidence="11" id="KW-1185">Reference proteome</keyword>
<dbReference type="InterPro" id="IPR002575">
    <property type="entry name" value="Aminoglycoside_PTrfase"/>
</dbReference>
<sequence>MTGPDLSRQYSLEGVAVPAVAVSLNGGVPPALVWRNQLDGLTFRVADGYLKWSPDSAGVDLEREALRLDWLAGRHPAPRVLGTGEDGSGQWMLTAALPGRSAVSEEWLARPVVAVRAIAAGLRALHALPVAEAPDSIRGDSWFDRRPAALGPPPAVTDPVVVHGDACAPNTLIDEGGAWSGTVDLGDLGVGDRWADLAVAAMSLAWNFGEGFEPLLLEAYGIDPDPERAAYYRALWAAES</sequence>
<gene>
    <name evidence="10" type="ORF">SAMN06295885_1679</name>
</gene>
<dbReference type="PIRSF" id="PIRSF000706">
    <property type="entry name" value="Kanamycin_kin"/>
    <property type="match status" value="1"/>
</dbReference>
<keyword evidence="2" id="KW-0808">Transferase</keyword>
<proteinExistence type="inferred from homology"/>
<reference evidence="11" key="1">
    <citation type="submission" date="2017-04" db="EMBL/GenBank/DDBJ databases">
        <authorList>
            <person name="Varghese N."/>
            <person name="Submissions S."/>
        </authorList>
    </citation>
    <scope>NUCLEOTIDE SEQUENCE [LARGE SCALE GENOMIC DNA]</scope>
    <source>
        <strain evidence="11">VKM Ac-2121</strain>
    </source>
</reference>
<dbReference type="PANTHER" id="PTHR21310">
    <property type="entry name" value="AMINOGLYCOSIDE PHOSPHOTRANSFERASE-RELATED-RELATED"/>
    <property type="match status" value="1"/>
</dbReference>
<dbReference type="STRING" id="1891671.SAMN06295885_1679"/>
<dbReference type="EMBL" id="FXBM01000001">
    <property type="protein sequence ID" value="SMH39662.1"/>
    <property type="molecule type" value="Genomic_DNA"/>
</dbReference>
<feature type="binding site" evidence="8">
    <location>
        <position position="184"/>
    </location>
    <ligand>
        <name>Mg(2+)</name>
        <dbReference type="ChEBI" id="CHEBI:18420"/>
    </ligand>
</feature>
<dbReference type="Proteomes" id="UP000193711">
    <property type="component" value="Unassembled WGS sequence"/>
</dbReference>
<evidence type="ECO:0000256" key="4">
    <source>
        <dbReference type="ARBA" id="ARBA00022777"/>
    </source>
</evidence>
<dbReference type="Gene3D" id="3.90.1200.10">
    <property type="match status" value="1"/>
</dbReference>
<evidence type="ECO:0000256" key="5">
    <source>
        <dbReference type="ARBA" id="ARBA00022840"/>
    </source>
</evidence>
<dbReference type="GO" id="GO:0016301">
    <property type="term" value="F:kinase activity"/>
    <property type="evidence" value="ECO:0007669"/>
    <property type="project" value="UniProtKB-KW"/>
</dbReference>
<dbReference type="RefSeq" id="WP_085476027.1">
    <property type="nucleotide sequence ID" value="NZ_FXBM01000001.1"/>
</dbReference>
<dbReference type="SUPFAM" id="SSF56112">
    <property type="entry name" value="Protein kinase-like (PK-like)"/>
    <property type="match status" value="1"/>
</dbReference>
<feature type="binding site" evidence="8">
    <location>
        <position position="170"/>
    </location>
    <ligand>
        <name>Mg(2+)</name>
        <dbReference type="ChEBI" id="CHEBI:18420"/>
    </ligand>
</feature>
<dbReference type="InterPro" id="IPR024165">
    <property type="entry name" value="Kan/Strep_kinase"/>
</dbReference>
<keyword evidence="6" id="KW-0046">Antibiotic resistance</keyword>
<dbReference type="Gene3D" id="3.30.200.20">
    <property type="entry name" value="Phosphorylase Kinase, domain 1"/>
    <property type="match status" value="1"/>
</dbReference>
<evidence type="ECO:0000256" key="2">
    <source>
        <dbReference type="ARBA" id="ARBA00022679"/>
    </source>
</evidence>
<organism evidence="10 11">
    <name type="scientific">Rathayibacter oskolensis</name>
    <dbReference type="NCBI Taxonomy" id="1891671"/>
    <lineage>
        <taxon>Bacteria</taxon>
        <taxon>Bacillati</taxon>
        <taxon>Actinomycetota</taxon>
        <taxon>Actinomycetes</taxon>
        <taxon>Micrococcales</taxon>
        <taxon>Microbacteriaceae</taxon>
        <taxon>Rathayibacter</taxon>
    </lineage>
</organism>
<evidence type="ECO:0000256" key="6">
    <source>
        <dbReference type="ARBA" id="ARBA00023251"/>
    </source>
</evidence>
<evidence type="ECO:0000256" key="1">
    <source>
        <dbReference type="ARBA" id="ARBA00006219"/>
    </source>
</evidence>
<evidence type="ECO:0000259" key="9">
    <source>
        <dbReference type="Pfam" id="PF01636"/>
    </source>
</evidence>
<keyword evidence="8" id="KW-0460">Magnesium</keyword>
<keyword evidence="5" id="KW-0067">ATP-binding</keyword>
<dbReference type="GO" id="GO:0046872">
    <property type="term" value="F:metal ion binding"/>
    <property type="evidence" value="ECO:0007669"/>
    <property type="project" value="UniProtKB-KW"/>
</dbReference>
<dbReference type="GO" id="GO:0005524">
    <property type="term" value="F:ATP binding"/>
    <property type="evidence" value="ECO:0007669"/>
    <property type="project" value="UniProtKB-KW"/>
</dbReference>
<evidence type="ECO:0000256" key="7">
    <source>
        <dbReference type="PIRSR" id="PIRSR000706-1"/>
    </source>
</evidence>
<dbReference type="PANTHER" id="PTHR21310:SF41">
    <property type="entry name" value="3'-PHOSPHOTRANSFERASE, PUTATIVE-RELATED"/>
    <property type="match status" value="1"/>
</dbReference>
<dbReference type="Pfam" id="PF01636">
    <property type="entry name" value="APH"/>
    <property type="match status" value="2"/>
</dbReference>
<feature type="active site" description="Proton acceptor" evidence="7">
    <location>
        <position position="165"/>
    </location>
</feature>
<evidence type="ECO:0000256" key="8">
    <source>
        <dbReference type="PIRSR" id="PIRSR000706-2"/>
    </source>
</evidence>
<dbReference type="InterPro" id="IPR011009">
    <property type="entry name" value="Kinase-like_dom_sf"/>
</dbReference>
<dbReference type="OrthoDB" id="3806873at2"/>
<dbReference type="InterPro" id="IPR051678">
    <property type="entry name" value="AGP_Transferase"/>
</dbReference>
<protein>
    <submittedName>
        <fullName evidence="10">Kanamycin kinase</fullName>
    </submittedName>
</protein>
<dbReference type="GO" id="GO:0016773">
    <property type="term" value="F:phosphotransferase activity, alcohol group as acceptor"/>
    <property type="evidence" value="ECO:0007669"/>
    <property type="project" value="InterPro"/>
</dbReference>
<name>A0A1X7NPX6_9MICO</name>
<evidence type="ECO:0000313" key="10">
    <source>
        <dbReference type="EMBL" id="SMH39662.1"/>
    </source>
</evidence>
<keyword evidence="3" id="KW-0547">Nucleotide-binding</keyword>
<dbReference type="CDD" id="cd05150">
    <property type="entry name" value="APH"/>
    <property type="match status" value="1"/>
</dbReference>
<keyword evidence="4 10" id="KW-0418">Kinase</keyword>
<accession>A0A1X7NPX6</accession>
<comment type="similarity">
    <text evidence="1">Belongs to the aminoglycoside phosphotransferase family.</text>
</comment>
<feature type="domain" description="Aminoglycoside phosphotransferase" evidence="9">
    <location>
        <begin position="153"/>
        <end position="230"/>
    </location>
</feature>
<evidence type="ECO:0000256" key="3">
    <source>
        <dbReference type="ARBA" id="ARBA00022741"/>
    </source>
</evidence>
<keyword evidence="8" id="KW-0479">Metal-binding</keyword>
<evidence type="ECO:0000313" key="11">
    <source>
        <dbReference type="Proteomes" id="UP000193711"/>
    </source>
</evidence>
<feature type="domain" description="Aminoglycoside phosphotransferase" evidence="9">
    <location>
        <begin position="50"/>
        <end position="146"/>
    </location>
</feature>
<dbReference type="GO" id="GO:0046677">
    <property type="term" value="P:response to antibiotic"/>
    <property type="evidence" value="ECO:0007669"/>
    <property type="project" value="UniProtKB-KW"/>
</dbReference>